<dbReference type="RefSeq" id="WP_373970864.1">
    <property type="nucleotide sequence ID" value="NZ_JBHDLJ010000002.1"/>
</dbReference>
<dbReference type="Proteomes" id="UP001575652">
    <property type="component" value="Unassembled WGS sequence"/>
</dbReference>
<dbReference type="SUPFAM" id="SSF49879">
    <property type="entry name" value="SMAD/FHA domain"/>
    <property type="match status" value="1"/>
</dbReference>
<keyword evidence="3" id="KW-1185">Reference proteome</keyword>
<gene>
    <name evidence="2" type="ORF">ACETWP_03785</name>
</gene>
<dbReference type="CDD" id="cd00060">
    <property type="entry name" value="FHA"/>
    <property type="match status" value="1"/>
</dbReference>
<proteinExistence type="predicted"/>
<organism evidence="2 3">
    <name type="scientific">Arthrobacter halodurans</name>
    <dbReference type="NCBI Taxonomy" id="516699"/>
    <lineage>
        <taxon>Bacteria</taxon>
        <taxon>Bacillati</taxon>
        <taxon>Actinomycetota</taxon>
        <taxon>Actinomycetes</taxon>
        <taxon>Micrococcales</taxon>
        <taxon>Micrococcaceae</taxon>
        <taxon>Arthrobacter</taxon>
    </lineage>
</organism>
<evidence type="ECO:0000256" key="1">
    <source>
        <dbReference type="SAM" id="MobiDB-lite"/>
    </source>
</evidence>
<feature type="compositionally biased region" description="Basic and acidic residues" evidence="1">
    <location>
        <begin position="276"/>
        <end position="287"/>
    </location>
</feature>
<accession>A0ABV4UJG8</accession>
<dbReference type="InterPro" id="IPR008984">
    <property type="entry name" value="SMAD_FHA_dom_sf"/>
</dbReference>
<protein>
    <submittedName>
        <fullName evidence="2">FHA domain-containing protein</fullName>
    </submittedName>
</protein>
<evidence type="ECO:0000313" key="2">
    <source>
        <dbReference type="EMBL" id="MFB0833699.1"/>
    </source>
</evidence>
<comment type="caution">
    <text evidence="2">The sequence shown here is derived from an EMBL/GenBank/DDBJ whole genome shotgun (WGS) entry which is preliminary data.</text>
</comment>
<dbReference type="EMBL" id="JBHDLJ010000002">
    <property type="protein sequence ID" value="MFB0833699.1"/>
    <property type="molecule type" value="Genomic_DNA"/>
</dbReference>
<evidence type="ECO:0000313" key="3">
    <source>
        <dbReference type="Proteomes" id="UP001575652"/>
    </source>
</evidence>
<name>A0ABV4UJG8_9MICC</name>
<reference evidence="2 3" key="1">
    <citation type="submission" date="2024-09" db="EMBL/GenBank/DDBJ databases">
        <authorList>
            <person name="Salinas-Garcia M.A."/>
            <person name="Prieme A."/>
        </authorList>
    </citation>
    <scope>NUCLEOTIDE SEQUENCE [LARGE SCALE GENOMIC DNA]</scope>
    <source>
        <strain evidence="2 3">DSM 21081</strain>
    </source>
</reference>
<feature type="region of interest" description="Disordered" evidence="1">
    <location>
        <begin position="260"/>
        <end position="297"/>
    </location>
</feature>
<sequence length="297" mass="31885">MRLDIDIAFSVSDPGGPNREGTTINGTITAAGREIVVRADNADFFRVGPRAGMDAIREFAKTLNEHGVSVSLASPEGTIVSFGAVKASAAHRLVTRSAHIKPGQVSAWSSLLRGAKGGTTPSLVPPGTPFPLSPTFQRRYRMRPTTTHYTRGGGRPRLLFVRDSETWDGQPASVFDLKGETTVIGGAPEADLVLAGLLPAHASITHTDDDEYVLTAQGPVGGSPNLGAEPSYTLRTGARMAIGDWRLVYVREEYADHGRPYGGRQGGEFAYQRPQYDSRKGAVERDATYGVGDPRRH</sequence>